<dbReference type="OrthoDB" id="2276437at2759"/>
<sequence length="376" mass="44658">MLYPFFTLTLLYTHIIQSFFFLLPFFHFVSSFFHFYHPFAYIPLFHSMPASMRYADKLEAELFHEVKPSLVEKLLGHTRGRKRWDRTRTRVVPDDDDGDDEDTLWDSDDDDDDLDDSKRRRQKQKQQMMMMQEEKGDQLDDIQAVYMTTIRKLRQPIQDLRIHTALANVYHKSKPMAISFVPSHHHFYLTPTFSHMLLDYNKQQQLLQRRPSCRYLMMLLETPTHLVRQNQHPVWQALCRRRQSFVDTNVVMTATTSKTTSSSPVTHASTPGKRLRSLSAWSQRVMRRDKQQPSTVILVESLAQSQQRRKELQWHSMEAAAAAARIIMEHHHHHHHQLGYSVPLRQGWYRQLQQQQQQQADDDQDEIPLGLLRKRT</sequence>
<organism evidence="3">
    <name type="scientific">Lichtheimia ramosa</name>
    <dbReference type="NCBI Taxonomy" id="688394"/>
    <lineage>
        <taxon>Eukaryota</taxon>
        <taxon>Fungi</taxon>
        <taxon>Fungi incertae sedis</taxon>
        <taxon>Mucoromycota</taxon>
        <taxon>Mucoromycotina</taxon>
        <taxon>Mucoromycetes</taxon>
        <taxon>Mucorales</taxon>
        <taxon>Lichtheimiaceae</taxon>
        <taxon>Lichtheimia</taxon>
    </lineage>
</organism>
<dbReference type="AlphaFoldDB" id="A0A077WR59"/>
<accession>A0A077WR59</accession>
<feature type="compositionally biased region" description="Acidic residues" evidence="1">
    <location>
        <begin position="94"/>
        <end position="115"/>
    </location>
</feature>
<dbReference type="EMBL" id="LK023335">
    <property type="protein sequence ID" value="CDS09664.1"/>
    <property type="molecule type" value="Genomic_DNA"/>
</dbReference>
<proteinExistence type="predicted"/>
<name>A0A077WR59_9FUNG</name>
<feature type="transmembrane region" description="Helical" evidence="2">
    <location>
        <begin position="12"/>
        <end position="36"/>
    </location>
</feature>
<keyword evidence="2" id="KW-1133">Transmembrane helix</keyword>
<feature type="region of interest" description="Disordered" evidence="1">
    <location>
        <begin position="90"/>
        <end position="125"/>
    </location>
</feature>
<evidence type="ECO:0000256" key="1">
    <source>
        <dbReference type="SAM" id="MobiDB-lite"/>
    </source>
</evidence>
<evidence type="ECO:0000256" key="2">
    <source>
        <dbReference type="SAM" id="Phobius"/>
    </source>
</evidence>
<gene>
    <name evidence="3" type="ORF">LRAMOSA02341</name>
</gene>
<protein>
    <submittedName>
        <fullName evidence="3">Uncharacterized protein</fullName>
    </submittedName>
</protein>
<keyword evidence="2" id="KW-0812">Transmembrane</keyword>
<reference evidence="3" key="1">
    <citation type="journal article" date="2014" name="Genome Announc.">
        <title>De novo whole-genome sequence and genome annotation of Lichtheimia ramosa.</title>
        <authorList>
            <person name="Linde J."/>
            <person name="Schwartze V."/>
            <person name="Binder U."/>
            <person name="Lass-Florl C."/>
            <person name="Voigt K."/>
            <person name="Horn F."/>
        </authorList>
    </citation>
    <scope>NUCLEOTIDE SEQUENCE</scope>
    <source>
        <strain evidence="3">JMRC FSU:6197</strain>
    </source>
</reference>
<evidence type="ECO:0000313" key="3">
    <source>
        <dbReference type="EMBL" id="CDS09664.1"/>
    </source>
</evidence>
<feature type="region of interest" description="Disordered" evidence="1">
    <location>
        <begin position="353"/>
        <end position="376"/>
    </location>
</feature>
<keyword evidence="2" id="KW-0472">Membrane</keyword>